<feature type="domain" description="Aminotransferase class I/classII large" evidence="6">
    <location>
        <begin position="37"/>
        <end position="382"/>
    </location>
</feature>
<dbReference type="Gene3D" id="3.40.640.10">
    <property type="entry name" value="Type I PLP-dependent aspartate aminotransferase-like (Major domain)"/>
    <property type="match status" value="1"/>
</dbReference>
<dbReference type="GO" id="GO:0047804">
    <property type="term" value="F:cysteine-S-conjugate beta-lyase activity"/>
    <property type="evidence" value="ECO:0007669"/>
    <property type="project" value="UniProtKB-EC"/>
</dbReference>
<dbReference type="InterPro" id="IPR051798">
    <property type="entry name" value="Class-II_PLP-Dep_Aminotrans"/>
</dbReference>
<evidence type="ECO:0000256" key="3">
    <source>
        <dbReference type="ARBA" id="ARBA00022898"/>
    </source>
</evidence>
<dbReference type="NCBIfam" id="TIGR04350">
    <property type="entry name" value="C_S_lyase_PatB"/>
    <property type="match status" value="1"/>
</dbReference>
<dbReference type="GO" id="GO:0030170">
    <property type="term" value="F:pyridoxal phosphate binding"/>
    <property type="evidence" value="ECO:0007669"/>
    <property type="project" value="InterPro"/>
</dbReference>
<evidence type="ECO:0000313" key="7">
    <source>
        <dbReference type="EMBL" id="BAG48842.1"/>
    </source>
</evidence>
<evidence type="ECO:0000256" key="2">
    <source>
        <dbReference type="ARBA" id="ARBA00012224"/>
    </source>
</evidence>
<evidence type="ECO:0000256" key="1">
    <source>
        <dbReference type="ARBA" id="ARBA00001933"/>
    </source>
</evidence>
<accession>B2ZZX7</accession>
<evidence type="ECO:0000256" key="5">
    <source>
        <dbReference type="ARBA" id="ARBA00037974"/>
    </source>
</evidence>
<dbReference type="InterPro" id="IPR015424">
    <property type="entry name" value="PyrdxlP-dep_Trfase"/>
</dbReference>
<dbReference type="InterPro" id="IPR027619">
    <property type="entry name" value="C-S_lyase_PatB-like"/>
</dbReference>
<sequence>MSKYNFQTAPNRLSHHAYKWKETENDPQLLPAWIADMDFEVMPEVKNAIHKYAEQLVYGYTYASDELLQAVLDWEKNEHQYSFDKDAVVFVEGVVPSISIAIQAFTKEGEAVLINSPVYLPFARSVQLNHRKLVSNSLKEENGLFQIDFEQLEKDLIENHVKLYLLCNPHNPGGRIWEREVLEQIGHLCQKHHVILVSDEIHQDLTLFGHEHVSFNTVSPDFKDFALVLSSATKTFNIAGTKNSYAIIENPSLRTTFKHQQLVNNHHEVSSLGYIATETAYRYGKPWLVALKAVLEENIQFAVEYFAQEAPRLKVMKPQGTYLIWLDFSDYGLTDDELFTLLHDQAKVILNRGSDYGSEGKLHARLNIATPKSLVEEICKRIVRCLPK</sequence>
<dbReference type="InterPro" id="IPR015422">
    <property type="entry name" value="PyrdxlP-dep_Trfase_small"/>
</dbReference>
<dbReference type="InterPro" id="IPR015421">
    <property type="entry name" value="PyrdxlP-dep_Trfase_major"/>
</dbReference>
<dbReference type="EMBL" id="AB381923">
    <property type="protein sequence ID" value="BAG48842.1"/>
    <property type="molecule type" value="Genomic_DNA"/>
</dbReference>
<gene>
    <name evidence="7" type="primary">lcd</name>
</gene>
<evidence type="ECO:0000259" key="6">
    <source>
        <dbReference type="Pfam" id="PF00155"/>
    </source>
</evidence>
<name>B2ZZX7_STRIT</name>
<dbReference type="PANTHER" id="PTHR43525:SF1">
    <property type="entry name" value="PROTEIN MALY"/>
    <property type="match status" value="1"/>
</dbReference>
<comment type="similarity">
    <text evidence="5">Belongs to the class-II pyridoxal-phosphate-dependent aminotransferase family. MalY/PatB cystathionine beta-lyase subfamily.</text>
</comment>
<protein>
    <recommendedName>
        <fullName evidence="2">cysteine-S-conjugate beta-lyase</fullName>
        <ecNumber evidence="2">4.4.1.13</ecNumber>
    </recommendedName>
</protein>
<dbReference type="SUPFAM" id="SSF53383">
    <property type="entry name" value="PLP-dependent transferases"/>
    <property type="match status" value="1"/>
</dbReference>
<keyword evidence="3" id="KW-0663">Pyridoxal phosphate</keyword>
<evidence type="ECO:0000256" key="4">
    <source>
        <dbReference type="ARBA" id="ARBA00023239"/>
    </source>
</evidence>
<comment type="cofactor">
    <cofactor evidence="1">
        <name>pyridoxal 5'-phosphate</name>
        <dbReference type="ChEBI" id="CHEBI:597326"/>
    </cofactor>
</comment>
<dbReference type="CDD" id="cd00609">
    <property type="entry name" value="AAT_like"/>
    <property type="match status" value="1"/>
</dbReference>
<proteinExistence type="inferred from homology"/>
<dbReference type="Gene3D" id="3.90.1150.10">
    <property type="entry name" value="Aspartate Aminotransferase, domain 1"/>
    <property type="match status" value="1"/>
</dbReference>
<dbReference type="PANTHER" id="PTHR43525">
    <property type="entry name" value="PROTEIN MALY"/>
    <property type="match status" value="1"/>
</dbReference>
<reference evidence="7" key="1">
    <citation type="journal article" date="2008" name="J. Med. Microbiol.">
        <title>Identification and molecular analysis of betaC-S lyase producing hydrogen sulfide in Streptococcus intermedius.</title>
        <authorList>
            <person name="Ito S."/>
            <person name="Nagamune H."/>
            <person name="Tamura H."/>
            <person name="Yoshida Y."/>
        </authorList>
    </citation>
    <scope>NUCLEOTIDE SEQUENCE</scope>
    <source>
        <strain evidence="7">DP102</strain>
    </source>
</reference>
<dbReference type="AlphaFoldDB" id="B2ZZX7"/>
<dbReference type="InterPro" id="IPR004839">
    <property type="entry name" value="Aminotransferase_I/II_large"/>
</dbReference>
<dbReference type="EC" id="4.4.1.13" evidence="2"/>
<dbReference type="Pfam" id="PF00155">
    <property type="entry name" value="Aminotran_1_2"/>
    <property type="match status" value="1"/>
</dbReference>
<keyword evidence="4 7" id="KW-0456">Lyase</keyword>
<organism evidence="7">
    <name type="scientific">Streptococcus intermedius</name>
    <dbReference type="NCBI Taxonomy" id="1338"/>
    <lineage>
        <taxon>Bacteria</taxon>
        <taxon>Bacillati</taxon>
        <taxon>Bacillota</taxon>
        <taxon>Bacilli</taxon>
        <taxon>Lactobacillales</taxon>
        <taxon>Streptococcaceae</taxon>
        <taxon>Streptococcus</taxon>
        <taxon>Streptococcus anginosus group</taxon>
    </lineage>
</organism>